<evidence type="ECO:0000256" key="8">
    <source>
        <dbReference type="SAM" id="MobiDB-lite"/>
    </source>
</evidence>
<evidence type="ECO:0000313" key="12">
    <source>
        <dbReference type="EMBL" id="KAG8541505.1"/>
    </source>
</evidence>
<dbReference type="InterPro" id="IPR017907">
    <property type="entry name" value="Znf_RING_CS"/>
</dbReference>
<dbReference type="SMART" id="SM00336">
    <property type="entry name" value="BBOX"/>
    <property type="match status" value="1"/>
</dbReference>
<dbReference type="Pfam" id="PF00622">
    <property type="entry name" value="SPRY"/>
    <property type="match status" value="1"/>
</dbReference>
<dbReference type="InterPro" id="IPR051051">
    <property type="entry name" value="E3_ubiq-ligase_TRIM/RNF"/>
</dbReference>
<dbReference type="GO" id="GO:0008270">
    <property type="term" value="F:zinc ion binding"/>
    <property type="evidence" value="ECO:0007669"/>
    <property type="project" value="UniProtKB-KW"/>
</dbReference>
<dbReference type="CDD" id="cd19769">
    <property type="entry name" value="Bbox2_TRIM16-like"/>
    <property type="match status" value="1"/>
</dbReference>
<dbReference type="InterPro" id="IPR001870">
    <property type="entry name" value="B30.2/SPRY"/>
</dbReference>
<accession>A0AAV6Z2H1</accession>
<dbReference type="InterPro" id="IPR013320">
    <property type="entry name" value="ConA-like_dom_sf"/>
</dbReference>
<feature type="domain" description="B box-type" evidence="10">
    <location>
        <begin position="135"/>
        <end position="176"/>
    </location>
</feature>
<dbReference type="InterPro" id="IPR003879">
    <property type="entry name" value="Butyrophylin_SPRY"/>
</dbReference>
<evidence type="ECO:0000259" key="9">
    <source>
        <dbReference type="PROSITE" id="PS50089"/>
    </source>
</evidence>
<proteinExistence type="predicted"/>
<dbReference type="Pfam" id="PF13445">
    <property type="entry name" value="zf-RING_UBOX"/>
    <property type="match status" value="1"/>
</dbReference>
<dbReference type="SUPFAM" id="SSF49899">
    <property type="entry name" value="Concanavalin A-like lectins/glucanases"/>
    <property type="match status" value="1"/>
</dbReference>
<dbReference type="InterPro" id="IPR013083">
    <property type="entry name" value="Znf_RING/FYVE/PHD"/>
</dbReference>
<dbReference type="Gene3D" id="3.30.160.60">
    <property type="entry name" value="Classic Zinc Finger"/>
    <property type="match status" value="1"/>
</dbReference>
<feature type="coiled-coil region" evidence="7">
    <location>
        <begin position="184"/>
        <end position="292"/>
    </location>
</feature>
<keyword evidence="2" id="KW-0479">Metal-binding</keyword>
<dbReference type="InterPro" id="IPR000315">
    <property type="entry name" value="Znf_B-box"/>
</dbReference>
<dbReference type="AlphaFoldDB" id="A0AAV6Z2H1"/>
<dbReference type="SUPFAM" id="SSF57845">
    <property type="entry name" value="B-box zinc-binding domain"/>
    <property type="match status" value="1"/>
</dbReference>
<keyword evidence="7" id="KW-0175">Coiled coil</keyword>
<keyword evidence="1" id="KW-0399">Innate immunity</keyword>
<dbReference type="Gene3D" id="2.60.120.920">
    <property type="match status" value="1"/>
</dbReference>
<keyword evidence="13" id="KW-1185">Reference proteome</keyword>
<dbReference type="SMART" id="SM00184">
    <property type="entry name" value="RING"/>
    <property type="match status" value="1"/>
</dbReference>
<dbReference type="PANTHER" id="PTHR25465:SF41">
    <property type="entry name" value="E3 UBIQUITIN-PROTEIN LIGASE RNF135"/>
    <property type="match status" value="1"/>
</dbReference>
<dbReference type="InterPro" id="IPR001841">
    <property type="entry name" value="Znf_RING"/>
</dbReference>
<dbReference type="Gene3D" id="3.30.40.10">
    <property type="entry name" value="Zinc/RING finger domain, C3HC4 (zinc finger)"/>
    <property type="match status" value="1"/>
</dbReference>
<name>A0AAV6Z2H1_ENGPU</name>
<reference evidence="12" key="1">
    <citation type="thesis" date="2020" institute="ProQuest LLC" country="789 East Eisenhower Parkway, Ann Arbor, MI, USA">
        <title>Comparative Genomics and Chromosome Evolution.</title>
        <authorList>
            <person name="Mudd A.B."/>
        </authorList>
    </citation>
    <scope>NUCLEOTIDE SEQUENCE</scope>
    <source>
        <strain evidence="12">237g6f4</strain>
        <tissue evidence="12">Blood</tissue>
    </source>
</reference>
<evidence type="ECO:0000256" key="7">
    <source>
        <dbReference type="SAM" id="Coils"/>
    </source>
</evidence>
<dbReference type="InterPro" id="IPR027370">
    <property type="entry name" value="Znf-RING_euk"/>
</dbReference>
<feature type="compositionally biased region" description="Acidic residues" evidence="8">
    <location>
        <begin position="306"/>
        <end position="321"/>
    </location>
</feature>
<dbReference type="PROSITE" id="PS50089">
    <property type="entry name" value="ZF_RING_2"/>
    <property type="match status" value="1"/>
</dbReference>
<dbReference type="InterPro" id="IPR043136">
    <property type="entry name" value="B30.2/SPRY_sf"/>
</dbReference>
<keyword evidence="4" id="KW-0862">Zinc</keyword>
<evidence type="ECO:0000256" key="3">
    <source>
        <dbReference type="ARBA" id="ARBA00022771"/>
    </source>
</evidence>
<evidence type="ECO:0000256" key="1">
    <source>
        <dbReference type="ARBA" id="ARBA00022588"/>
    </source>
</evidence>
<dbReference type="SUPFAM" id="SSF57850">
    <property type="entry name" value="RING/U-box"/>
    <property type="match status" value="1"/>
</dbReference>
<dbReference type="GO" id="GO:0045087">
    <property type="term" value="P:innate immune response"/>
    <property type="evidence" value="ECO:0007669"/>
    <property type="project" value="UniProtKB-KW"/>
</dbReference>
<dbReference type="Pfam" id="PF00643">
    <property type="entry name" value="zf-B_box"/>
    <property type="match status" value="1"/>
</dbReference>
<dbReference type="PRINTS" id="PR01407">
    <property type="entry name" value="BUTYPHLNCDUF"/>
</dbReference>
<evidence type="ECO:0000256" key="5">
    <source>
        <dbReference type="ARBA" id="ARBA00022859"/>
    </source>
</evidence>
<gene>
    <name evidence="12" type="ORF">GDO81_028842</name>
</gene>
<dbReference type="PROSITE" id="PS50188">
    <property type="entry name" value="B302_SPRY"/>
    <property type="match status" value="1"/>
</dbReference>
<evidence type="ECO:0000259" key="11">
    <source>
        <dbReference type="PROSITE" id="PS50188"/>
    </source>
</evidence>
<keyword evidence="3 6" id="KW-0863">Zinc-finger</keyword>
<protein>
    <submittedName>
        <fullName evidence="12">Uncharacterized protein</fullName>
    </submittedName>
</protein>
<comment type="caution">
    <text evidence="12">The sequence shown here is derived from an EMBL/GenBank/DDBJ whole genome shotgun (WGS) entry which is preliminary data.</text>
</comment>
<evidence type="ECO:0000259" key="10">
    <source>
        <dbReference type="PROSITE" id="PS50119"/>
    </source>
</evidence>
<evidence type="ECO:0000256" key="2">
    <source>
        <dbReference type="ARBA" id="ARBA00022723"/>
    </source>
</evidence>
<evidence type="ECO:0000256" key="6">
    <source>
        <dbReference type="PROSITE-ProRule" id="PRU00024"/>
    </source>
</evidence>
<dbReference type="PROSITE" id="PS00518">
    <property type="entry name" value="ZF_RING_1"/>
    <property type="match status" value="1"/>
</dbReference>
<feature type="region of interest" description="Disordered" evidence="8">
    <location>
        <begin position="303"/>
        <end position="327"/>
    </location>
</feature>
<dbReference type="SMART" id="SM00449">
    <property type="entry name" value="SPRY"/>
    <property type="match status" value="1"/>
</dbReference>
<dbReference type="EMBL" id="WNYA01007356">
    <property type="protein sequence ID" value="KAG8541505.1"/>
    <property type="molecule type" value="Genomic_DNA"/>
</dbReference>
<feature type="domain" description="RING-type" evidence="9">
    <location>
        <begin position="12"/>
        <end position="55"/>
    </location>
</feature>
<evidence type="ECO:0000313" key="13">
    <source>
        <dbReference type="Proteomes" id="UP000824782"/>
    </source>
</evidence>
<organism evidence="12 13">
    <name type="scientific">Engystomops pustulosus</name>
    <name type="common">Tungara frog</name>
    <name type="synonym">Physalaemus pustulosus</name>
    <dbReference type="NCBI Taxonomy" id="76066"/>
    <lineage>
        <taxon>Eukaryota</taxon>
        <taxon>Metazoa</taxon>
        <taxon>Chordata</taxon>
        <taxon>Craniata</taxon>
        <taxon>Vertebrata</taxon>
        <taxon>Euteleostomi</taxon>
        <taxon>Amphibia</taxon>
        <taxon>Batrachia</taxon>
        <taxon>Anura</taxon>
        <taxon>Neobatrachia</taxon>
        <taxon>Hyloidea</taxon>
        <taxon>Leptodactylidae</taxon>
        <taxon>Leiuperinae</taxon>
        <taxon>Engystomops</taxon>
    </lineage>
</organism>
<dbReference type="PROSITE" id="PS50119">
    <property type="entry name" value="ZF_BBOX"/>
    <property type="match status" value="1"/>
</dbReference>
<dbReference type="InterPro" id="IPR003877">
    <property type="entry name" value="SPRY_dom"/>
</dbReference>
<dbReference type="PANTHER" id="PTHR25465">
    <property type="entry name" value="B-BOX DOMAIN CONTAINING"/>
    <property type="match status" value="1"/>
</dbReference>
<evidence type="ECO:0000256" key="4">
    <source>
        <dbReference type="ARBA" id="ARBA00022833"/>
    </source>
</evidence>
<feature type="domain" description="B30.2/SPRY" evidence="11">
    <location>
        <begin position="343"/>
        <end position="531"/>
    </location>
</feature>
<keyword evidence="5" id="KW-0391">Immunity</keyword>
<sequence>MASADLRDELLCSICLSVYTDPVTMRCGHNFCRDCIDQHLTSLGGSGGYSCPECREKFRDRPVLKRNIALHNVVQRLTSTTQKEEVDGICCTYCIDSAVLAVKSCLLCEAFLCDKHLKVHSKSPEHVLTEMTTFLENNKCSVHEEPLQFYCNEDAMCICVSCLVTGQHRGHQAEMLDEAFEKKKTELKKVFSKLKTKIMETEEREQNLEEQLRKVQAEASGQASRTSALLTQFRGGLEDQEKKRRLENLEKRVVNEISRQERQVSLSLSALIQNLGIRKDELSRKMKDIEELCNMTDPLTLLQEPDTGDLCDPEEGGGDGDTEGHDKKYDLDIDVIKEMLRAVEEKVTAAGRGEMYGKGPADILLDENTAHRDVQILDRNKVAAWHGGIPPKRPHTAFQCLQVRSRESFSSGRHYWCVEVSKTGEWRVGICYPSMERAGEQSIIGNNNKSWSLGRWFYKDCLARHDNNKIQLTGKISSDIIRICLDYEAGKLSFYEMCDPIRHLHTFTTTFTEEVYAAFYVNRARVRIVKY</sequence>
<dbReference type="Proteomes" id="UP000824782">
    <property type="component" value="Unassembled WGS sequence"/>
</dbReference>